<keyword evidence="1" id="KW-1133">Transmembrane helix</keyword>
<keyword evidence="1" id="KW-0812">Transmembrane</keyword>
<sequence>MVIGSIGLGYLLYGRKQAHAVALGCGVLLMVVPYGISHLPALVAIALLLMVLPFLLHRFLV</sequence>
<keyword evidence="1" id="KW-0472">Membrane</keyword>
<dbReference type="EMBL" id="PVWP01000001">
    <property type="protein sequence ID" value="PSB39573.1"/>
    <property type="molecule type" value="Genomic_DNA"/>
</dbReference>
<evidence type="ECO:0000256" key="1">
    <source>
        <dbReference type="SAM" id="Phobius"/>
    </source>
</evidence>
<comment type="caution">
    <text evidence="2">The sequence shown here is derived from an EMBL/GenBank/DDBJ whole genome shotgun (WGS) entry which is preliminary data.</text>
</comment>
<feature type="transmembrane region" description="Helical" evidence="1">
    <location>
        <begin position="42"/>
        <end position="60"/>
    </location>
</feature>
<reference evidence="2 3" key="1">
    <citation type="submission" date="2018-03" db="EMBL/GenBank/DDBJ databases">
        <title>The ancient ancestry and fast evolution of plastids.</title>
        <authorList>
            <person name="Moore K.R."/>
            <person name="Magnabosco C."/>
            <person name="Momper L."/>
            <person name="Gold D.A."/>
            <person name="Bosak T."/>
            <person name="Fournier G.P."/>
        </authorList>
    </citation>
    <scope>NUCLEOTIDE SEQUENCE [LARGE SCALE GENOMIC DNA]</scope>
    <source>
        <strain evidence="2 3">CCALA 015</strain>
    </source>
</reference>
<evidence type="ECO:0000313" key="2">
    <source>
        <dbReference type="EMBL" id="PSB39573.1"/>
    </source>
</evidence>
<gene>
    <name evidence="2" type="ORF">C7B81_02350</name>
</gene>
<proteinExistence type="predicted"/>
<keyword evidence="3" id="KW-1185">Reference proteome</keyword>
<organism evidence="2 3">
    <name type="scientific">Aphanothece cf. minutissima CCALA 015</name>
    <dbReference type="NCBI Taxonomy" id="2107695"/>
    <lineage>
        <taxon>Bacteria</taxon>
        <taxon>Bacillati</taxon>
        <taxon>Cyanobacteriota</taxon>
        <taxon>Cyanophyceae</taxon>
        <taxon>Oscillatoriophycideae</taxon>
        <taxon>Chroococcales</taxon>
        <taxon>Aphanothecaceae</taxon>
        <taxon>Aphanothece</taxon>
    </lineage>
</organism>
<accession>A0ABX5FDG3</accession>
<feature type="transmembrane region" description="Helical" evidence="1">
    <location>
        <begin position="20"/>
        <end position="36"/>
    </location>
</feature>
<evidence type="ECO:0000313" key="3">
    <source>
        <dbReference type="Proteomes" id="UP000238218"/>
    </source>
</evidence>
<dbReference type="Proteomes" id="UP000238218">
    <property type="component" value="Unassembled WGS sequence"/>
</dbReference>
<evidence type="ECO:0008006" key="4">
    <source>
        <dbReference type="Google" id="ProtNLM"/>
    </source>
</evidence>
<name>A0ABX5FDG3_9CHRO</name>
<protein>
    <recommendedName>
        <fullName evidence="4">Amino acid transporter</fullName>
    </recommendedName>
</protein>